<sequence>MESVEELAKKAIVLDPKERVRLVEAILHSLDKPDPEIEKNWIAESEARFDAFKRGELQAEDWDEIKKRYER</sequence>
<accession>A0A117MPD1</accession>
<dbReference type="NCBIfam" id="TIGR02574">
    <property type="entry name" value="stabl_TIGR02574"/>
    <property type="match status" value="1"/>
</dbReference>
<proteinExistence type="predicted"/>
<evidence type="ECO:0008006" key="3">
    <source>
        <dbReference type="Google" id="ProtNLM"/>
    </source>
</evidence>
<dbReference type="Proteomes" id="UP000053937">
    <property type="component" value="Unassembled WGS sequence"/>
</dbReference>
<gene>
    <name evidence="1" type="ORF">ASB62_05815</name>
</gene>
<evidence type="ECO:0000313" key="1">
    <source>
        <dbReference type="EMBL" id="KUL28437.1"/>
    </source>
</evidence>
<protein>
    <recommendedName>
        <fullName evidence="3">Addiction module protein</fullName>
    </recommendedName>
</protein>
<dbReference type="Pfam" id="PF09720">
    <property type="entry name" value="Unstab_antitox"/>
    <property type="match status" value="1"/>
</dbReference>
<keyword evidence="2" id="KW-1185">Reference proteome</keyword>
<dbReference type="RefSeq" id="WP_059139025.1">
    <property type="nucleotide sequence ID" value="NZ_LMBR01000136.1"/>
</dbReference>
<reference evidence="1 2" key="1">
    <citation type="submission" date="2015-10" db="EMBL/GenBank/DDBJ databases">
        <title>Draft Genome Sequence of Chlorobium limicola strain Frasassi Growing under Artificial Lighting in the Frasassi Cave System.</title>
        <authorList>
            <person name="Mansor M."/>
            <person name="Macalady J."/>
        </authorList>
    </citation>
    <scope>NUCLEOTIDE SEQUENCE [LARGE SCALE GENOMIC DNA]</scope>
    <source>
        <strain evidence="1 2">Frasassi</strain>
    </source>
</reference>
<comment type="caution">
    <text evidence="1">The sequence shown here is derived from an EMBL/GenBank/DDBJ whole genome shotgun (WGS) entry which is preliminary data.</text>
</comment>
<dbReference type="OrthoDB" id="598283at2"/>
<dbReference type="InterPro" id="IPR013406">
    <property type="entry name" value="CHP02574_addiction_mod"/>
</dbReference>
<organism evidence="1 2">
    <name type="scientific">Chlorobium limicola</name>
    <dbReference type="NCBI Taxonomy" id="1092"/>
    <lineage>
        <taxon>Bacteria</taxon>
        <taxon>Pseudomonadati</taxon>
        <taxon>Chlorobiota</taxon>
        <taxon>Chlorobiia</taxon>
        <taxon>Chlorobiales</taxon>
        <taxon>Chlorobiaceae</taxon>
        <taxon>Chlorobium/Pelodictyon group</taxon>
        <taxon>Chlorobium</taxon>
    </lineage>
</organism>
<dbReference type="EMBL" id="LMBR01000136">
    <property type="protein sequence ID" value="KUL28437.1"/>
    <property type="molecule type" value="Genomic_DNA"/>
</dbReference>
<name>A0A117MPD1_CHLLI</name>
<dbReference type="AlphaFoldDB" id="A0A117MPD1"/>
<evidence type="ECO:0000313" key="2">
    <source>
        <dbReference type="Proteomes" id="UP000053937"/>
    </source>
</evidence>